<proteinExistence type="inferred from homology"/>
<feature type="domain" description="RNA polymerase sigma factor 70 region 4 type 2" evidence="6">
    <location>
        <begin position="118"/>
        <end position="168"/>
    </location>
</feature>
<evidence type="ECO:0000313" key="7">
    <source>
        <dbReference type="EMBL" id="SMD42207.1"/>
    </source>
</evidence>
<gene>
    <name evidence="7" type="ORF">SAMN00777080_0747</name>
</gene>
<evidence type="ECO:0000259" key="6">
    <source>
        <dbReference type="Pfam" id="PF08281"/>
    </source>
</evidence>
<dbReference type="AlphaFoldDB" id="A0A1W2GZT7"/>
<keyword evidence="8" id="KW-1185">Reference proteome</keyword>
<dbReference type="InterPro" id="IPR014284">
    <property type="entry name" value="RNA_pol_sigma-70_dom"/>
</dbReference>
<feature type="domain" description="RNA polymerase sigma-70 region 2" evidence="5">
    <location>
        <begin position="23"/>
        <end position="88"/>
    </location>
</feature>
<dbReference type="Gene3D" id="1.10.1740.10">
    <property type="match status" value="1"/>
</dbReference>
<dbReference type="PANTHER" id="PTHR43133">
    <property type="entry name" value="RNA POLYMERASE ECF-TYPE SIGMA FACTO"/>
    <property type="match status" value="1"/>
</dbReference>
<sequence length="186" mass="22367">MGNRNQSPNQSTVFDQKTYRKFFEVHFNSVYKRIFFLLNNQEEAEELTQDIFIRIWNRREELSQVENWNAYLLKAATFKAIDYRRKKNDNFVYNDQLDFADEDQDEINQSTEEDRLHLLKKQIDSLPDRCQTIFKLNRYEQMSYADIAKTLDISPKTVENQIGKALKILRKNLLPQLFFGLLQIFH</sequence>
<evidence type="ECO:0000313" key="8">
    <source>
        <dbReference type="Proteomes" id="UP000192333"/>
    </source>
</evidence>
<evidence type="ECO:0000259" key="5">
    <source>
        <dbReference type="Pfam" id="PF04542"/>
    </source>
</evidence>
<keyword evidence="2" id="KW-0805">Transcription regulation</keyword>
<dbReference type="Pfam" id="PF08281">
    <property type="entry name" value="Sigma70_r4_2"/>
    <property type="match status" value="1"/>
</dbReference>
<dbReference type="NCBIfam" id="TIGR02985">
    <property type="entry name" value="Sig70_bacteroi1"/>
    <property type="match status" value="1"/>
</dbReference>
<dbReference type="InterPro" id="IPR014327">
    <property type="entry name" value="RNA_pol_sigma70_bacteroid"/>
</dbReference>
<evidence type="ECO:0000256" key="3">
    <source>
        <dbReference type="ARBA" id="ARBA00023082"/>
    </source>
</evidence>
<dbReference type="InterPro" id="IPR039425">
    <property type="entry name" value="RNA_pol_sigma-70-like"/>
</dbReference>
<dbReference type="InterPro" id="IPR013249">
    <property type="entry name" value="RNA_pol_sigma70_r4_t2"/>
</dbReference>
<dbReference type="CDD" id="cd06171">
    <property type="entry name" value="Sigma70_r4"/>
    <property type="match status" value="1"/>
</dbReference>
<comment type="similarity">
    <text evidence="1">Belongs to the sigma-70 factor family. ECF subfamily.</text>
</comment>
<dbReference type="SUPFAM" id="SSF88946">
    <property type="entry name" value="Sigma2 domain of RNA polymerase sigma factors"/>
    <property type="match status" value="1"/>
</dbReference>
<reference evidence="8" key="1">
    <citation type="submission" date="2017-04" db="EMBL/GenBank/DDBJ databases">
        <authorList>
            <person name="Varghese N."/>
            <person name="Submissions S."/>
        </authorList>
    </citation>
    <scope>NUCLEOTIDE SEQUENCE [LARGE SCALE GENOMIC DNA]</scope>
    <source>
        <strain evidence="8">DSM 16537</strain>
    </source>
</reference>
<evidence type="ECO:0000256" key="2">
    <source>
        <dbReference type="ARBA" id="ARBA00023015"/>
    </source>
</evidence>
<dbReference type="Proteomes" id="UP000192333">
    <property type="component" value="Chromosome I"/>
</dbReference>
<dbReference type="STRING" id="758820.SAMN00777080_0747"/>
<accession>A0A1W2GZT7</accession>
<dbReference type="Gene3D" id="1.10.10.10">
    <property type="entry name" value="Winged helix-like DNA-binding domain superfamily/Winged helix DNA-binding domain"/>
    <property type="match status" value="1"/>
</dbReference>
<dbReference type="InterPro" id="IPR036388">
    <property type="entry name" value="WH-like_DNA-bd_sf"/>
</dbReference>
<dbReference type="GO" id="GO:0003677">
    <property type="term" value="F:DNA binding"/>
    <property type="evidence" value="ECO:0007669"/>
    <property type="project" value="InterPro"/>
</dbReference>
<organism evidence="7 8">
    <name type="scientific">Aquiflexum balticum DSM 16537</name>
    <dbReference type="NCBI Taxonomy" id="758820"/>
    <lineage>
        <taxon>Bacteria</taxon>
        <taxon>Pseudomonadati</taxon>
        <taxon>Bacteroidota</taxon>
        <taxon>Cytophagia</taxon>
        <taxon>Cytophagales</taxon>
        <taxon>Cyclobacteriaceae</taxon>
        <taxon>Aquiflexum</taxon>
    </lineage>
</organism>
<dbReference type="NCBIfam" id="TIGR02937">
    <property type="entry name" value="sigma70-ECF"/>
    <property type="match status" value="1"/>
</dbReference>
<dbReference type="GO" id="GO:0006352">
    <property type="term" value="P:DNA-templated transcription initiation"/>
    <property type="evidence" value="ECO:0007669"/>
    <property type="project" value="InterPro"/>
</dbReference>
<dbReference type="InterPro" id="IPR007627">
    <property type="entry name" value="RNA_pol_sigma70_r2"/>
</dbReference>
<dbReference type="InterPro" id="IPR013325">
    <property type="entry name" value="RNA_pol_sigma_r2"/>
</dbReference>
<protein>
    <submittedName>
        <fullName evidence="7">RNA polymerase sigma-70 factor, ECF subfamily</fullName>
    </submittedName>
</protein>
<keyword evidence="3" id="KW-0731">Sigma factor</keyword>
<dbReference type="OrthoDB" id="1097528at2"/>
<dbReference type="RefSeq" id="WP_084119040.1">
    <property type="nucleotide sequence ID" value="NZ_LT838813.1"/>
</dbReference>
<evidence type="ECO:0000256" key="4">
    <source>
        <dbReference type="ARBA" id="ARBA00023163"/>
    </source>
</evidence>
<dbReference type="InterPro" id="IPR013324">
    <property type="entry name" value="RNA_pol_sigma_r3/r4-like"/>
</dbReference>
<dbReference type="Pfam" id="PF04542">
    <property type="entry name" value="Sigma70_r2"/>
    <property type="match status" value="1"/>
</dbReference>
<evidence type="ECO:0000256" key="1">
    <source>
        <dbReference type="ARBA" id="ARBA00010641"/>
    </source>
</evidence>
<name>A0A1W2GZT7_9BACT</name>
<dbReference type="EMBL" id="LT838813">
    <property type="protein sequence ID" value="SMD42207.1"/>
    <property type="molecule type" value="Genomic_DNA"/>
</dbReference>
<dbReference type="PANTHER" id="PTHR43133:SF46">
    <property type="entry name" value="RNA POLYMERASE SIGMA-70 FACTOR ECF SUBFAMILY"/>
    <property type="match status" value="1"/>
</dbReference>
<dbReference type="SUPFAM" id="SSF88659">
    <property type="entry name" value="Sigma3 and sigma4 domains of RNA polymerase sigma factors"/>
    <property type="match status" value="1"/>
</dbReference>
<keyword evidence="4" id="KW-0804">Transcription</keyword>
<dbReference type="GO" id="GO:0016987">
    <property type="term" value="F:sigma factor activity"/>
    <property type="evidence" value="ECO:0007669"/>
    <property type="project" value="UniProtKB-KW"/>
</dbReference>